<protein>
    <recommendedName>
        <fullName evidence="3">type I protein arginine methyltransferase</fullName>
        <ecNumber evidence="3">2.1.1.319</ecNumber>
    </recommendedName>
</protein>
<accession>A0A8C4Z0T0</accession>
<dbReference type="GO" id="GO:0035242">
    <property type="term" value="F:protein-arginine omega-N asymmetric methyltransferase activity"/>
    <property type="evidence" value="ECO:0007669"/>
    <property type="project" value="UniProtKB-EC"/>
</dbReference>
<sequence>SLALNAANHRVSQGEAEGSAEKPAVKPAAEDMTSKDYYFDSYAHFGIHEEMLKDEVRTLTYRNSMFHNKHLFKDKVVLDVGSGTGILCMFAAKAGAKQVIGIECSSISDYATKIVKANKLDHIVTIIKGKVEEVELPVEKVDIIISEWMGYCLFYESMLNTVIYARDKWLTPDGMIFPDRATLYVTAIEDRQYKDYKIHWWENVYGFDMSCIKEVAIKEPLVDVVDPKQLVSSACLIKEVDIYTVKIDDLSFASPFCLQVKRNDYVHALVTYFNIEFTRCHKRTGFSTSPESPYTHWKQTVFYLDDYLTVKTGEEIFGTINMKPNSKNNLVDLWLLPLRATTKDLDFNVEIDFKGQLCEVSKTSEYRMR</sequence>
<reference evidence="16" key="2">
    <citation type="submission" date="2025-09" db="UniProtKB">
        <authorList>
            <consortium name="Ensembl"/>
        </authorList>
    </citation>
    <scope>IDENTIFICATION</scope>
</reference>
<dbReference type="EC" id="2.1.1.319" evidence="3"/>
<keyword evidence="17" id="KW-1185">Reference proteome</keyword>
<evidence type="ECO:0000256" key="12">
    <source>
        <dbReference type="PROSITE-ProRule" id="PRU01015"/>
    </source>
</evidence>
<organism evidence="16 17">
    <name type="scientific">Gadus morhua</name>
    <name type="common">Atlantic cod</name>
    <dbReference type="NCBI Taxonomy" id="8049"/>
    <lineage>
        <taxon>Eukaryota</taxon>
        <taxon>Metazoa</taxon>
        <taxon>Chordata</taxon>
        <taxon>Craniata</taxon>
        <taxon>Vertebrata</taxon>
        <taxon>Euteleostomi</taxon>
        <taxon>Actinopterygii</taxon>
        <taxon>Neopterygii</taxon>
        <taxon>Teleostei</taxon>
        <taxon>Neoteleostei</taxon>
        <taxon>Acanthomorphata</taxon>
        <taxon>Zeiogadaria</taxon>
        <taxon>Gadariae</taxon>
        <taxon>Gadiformes</taxon>
        <taxon>Gadoidei</taxon>
        <taxon>Gadidae</taxon>
        <taxon>Gadus</taxon>
    </lineage>
</organism>
<feature type="domain" description="Methyltransferase" evidence="14">
    <location>
        <begin position="77"/>
        <end position="174"/>
    </location>
</feature>
<dbReference type="PROSITE" id="PS51678">
    <property type="entry name" value="SAM_MT_PRMT"/>
    <property type="match status" value="1"/>
</dbReference>
<dbReference type="GO" id="GO:0005654">
    <property type="term" value="C:nucleoplasm"/>
    <property type="evidence" value="ECO:0007669"/>
    <property type="project" value="UniProtKB-SubCell"/>
</dbReference>
<feature type="domain" description="Protein arginine N-methyltransferase" evidence="15">
    <location>
        <begin position="179"/>
        <end position="329"/>
    </location>
</feature>
<dbReference type="InterPro" id="IPR041698">
    <property type="entry name" value="Methyltransf_25"/>
</dbReference>
<keyword evidence="5 12" id="KW-0489">Methyltransferase</keyword>
<evidence type="ECO:0000256" key="8">
    <source>
        <dbReference type="ARBA" id="ARBA00023242"/>
    </source>
</evidence>
<comment type="catalytic activity">
    <reaction evidence="9">
        <text>L-arginyl-[protein] + 2 S-adenosyl-L-methionine = N(omega),N(omega)-dimethyl-L-arginyl-[protein] + 2 S-adenosyl-L-homocysteine + 2 H(+)</text>
        <dbReference type="Rhea" id="RHEA:48096"/>
        <dbReference type="Rhea" id="RHEA-COMP:10532"/>
        <dbReference type="Rhea" id="RHEA-COMP:11991"/>
        <dbReference type="ChEBI" id="CHEBI:15378"/>
        <dbReference type="ChEBI" id="CHEBI:29965"/>
        <dbReference type="ChEBI" id="CHEBI:57856"/>
        <dbReference type="ChEBI" id="CHEBI:59789"/>
        <dbReference type="ChEBI" id="CHEBI:61897"/>
        <dbReference type="EC" id="2.1.1.319"/>
    </reaction>
    <physiologicalReaction direction="left-to-right" evidence="9">
        <dbReference type="Rhea" id="RHEA:48097"/>
    </physiologicalReaction>
</comment>
<comment type="catalytic activity">
    <reaction evidence="10">
        <text>N(omega)-methyl-L-arginyl-[protein] + S-adenosyl-L-methionine = N(omega),N(omega)-dimethyl-L-arginyl-[protein] + S-adenosyl-L-homocysteine + H(+)</text>
        <dbReference type="Rhea" id="RHEA:48104"/>
        <dbReference type="Rhea" id="RHEA-COMP:11990"/>
        <dbReference type="Rhea" id="RHEA-COMP:11991"/>
        <dbReference type="ChEBI" id="CHEBI:15378"/>
        <dbReference type="ChEBI" id="CHEBI:57856"/>
        <dbReference type="ChEBI" id="CHEBI:59789"/>
        <dbReference type="ChEBI" id="CHEBI:61897"/>
        <dbReference type="ChEBI" id="CHEBI:65280"/>
    </reaction>
    <physiologicalReaction direction="left-to-right" evidence="10">
        <dbReference type="Rhea" id="RHEA:48105"/>
    </physiologicalReaction>
</comment>
<evidence type="ECO:0000256" key="5">
    <source>
        <dbReference type="ARBA" id="ARBA00022603"/>
    </source>
</evidence>
<evidence type="ECO:0000313" key="17">
    <source>
        <dbReference type="Proteomes" id="UP000694546"/>
    </source>
</evidence>
<evidence type="ECO:0000259" key="14">
    <source>
        <dbReference type="Pfam" id="PF13649"/>
    </source>
</evidence>
<dbReference type="GO" id="GO:0032259">
    <property type="term" value="P:methylation"/>
    <property type="evidence" value="ECO:0007669"/>
    <property type="project" value="UniProtKB-KW"/>
</dbReference>
<keyword evidence="4" id="KW-0963">Cytoplasm</keyword>
<dbReference type="PANTHER" id="PTHR11006">
    <property type="entry name" value="PROTEIN ARGININE N-METHYLTRANSFERASE"/>
    <property type="match status" value="1"/>
</dbReference>
<comment type="catalytic activity">
    <reaction evidence="11">
        <text>L-arginyl-[protein] + S-adenosyl-L-methionine = N(omega)-methyl-L-arginyl-[protein] + S-adenosyl-L-homocysteine + H(+)</text>
        <dbReference type="Rhea" id="RHEA:48100"/>
        <dbReference type="Rhea" id="RHEA-COMP:10532"/>
        <dbReference type="Rhea" id="RHEA-COMP:11990"/>
        <dbReference type="ChEBI" id="CHEBI:15378"/>
        <dbReference type="ChEBI" id="CHEBI:29965"/>
        <dbReference type="ChEBI" id="CHEBI:57856"/>
        <dbReference type="ChEBI" id="CHEBI:59789"/>
        <dbReference type="ChEBI" id="CHEBI:65280"/>
    </reaction>
    <physiologicalReaction direction="left-to-right" evidence="11">
        <dbReference type="Rhea" id="RHEA:48101"/>
    </physiologicalReaction>
</comment>
<evidence type="ECO:0000256" key="10">
    <source>
        <dbReference type="ARBA" id="ARBA00047655"/>
    </source>
</evidence>
<evidence type="ECO:0000256" key="9">
    <source>
        <dbReference type="ARBA" id="ARBA00047384"/>
    </source>
</evidence>
<dbReference type="InterPro" id="IPR055135">
    <property type="entry name" value="PRMT_dom"/>
</dbReference>
<evidence type="ECO:0000256" key="1">
    <source>
        <dbReference type="ARBA" id="ARBA00004514"/>
    </source>
</evidence>
<feature type="region of interest" description="Disordered" evidence="13">
    <location>
        <begin position="1"/>
        <end position="28"/>
    </location>
</feature>
<reference evidence="16" key="1">
    <citation type="submission" date="2025-08" db="UniProtKB">
        <authorList>
            <consortium name="Ensembl"/>
        </authorList>
    </citation>
    <scope>IDENTIFICATION</scope>
</reference>
<dbReference type="Ensembl" id="ENSGMOT00000004998.2">
    <property type="protein sequence ID" value="ENSGMOP00000004857.2"/>
    <property type="gene ID" value="ENSGMOG00000004576.2"/>
</dbReference>
<dbReference type="SUPFAM" id="SSF53335">
    <property type="entry name" value="S-adenosyl-L-methionine-dependent methyltransferases"/>
    <property type="match status" value="1"/>
</dbReference>
<evidence type="ECO:0000256" key="3">
    <source>
        <dbReference type="ARBA" id="ARBA00011925"/>
    </source>
</evidence>
<dbReference type="Proteomes" id="UP000694546">
    <property type="component" value="Chromosome 2"/>
</dbReference>
<dbReference type="Pfam" id="PF22528">
    <property type="entry name" value="PRMT_C"/>
    <property type="match status" value="1"/>
</dbReference>
<evidence type="ECO:0000259" key="15">
    <source>
        <dbReference type="Pfam" id="PF22528"/>
    </source>
</evidence>
<dbReference type="GO" id="GO:0035241">
    <property type="term" value="F:protein-arginine omega-N monomethyltransferase activity"/>
    <property type="evidence" value="ECO:0007669"/>
    <property type="project" value="TreeGrafter"/>
</dbReference>
<keyword evidence="8" id="KW-0539">Nucleus</keyword>
<dbReference type="PANTHER" id="PTHR11006:SF54">
    <property type="entry name" value="PROTEIN ARGININE N-METHYLTRANSFERASE 1"/>
    <property type="match status" value="1"/>
</dbReference>
<evidence type="ECO:0000256" key="6">
    <source>
        <dbReference type="ARBA" id="ARBA00022679"/>
    </source>
</evidence>
<keyword evidence="7 12" id="KW-0949">S-adenosyl-L-methionine</keyword>
<name>A0A8C4Z0T0_GADMO</name>
<dbReference type="CDD" id="cd02440">
    <property type="entry name" value="AdoMet_MTases"/>
    <property type="match status" value="1"/>
</dbReference>
<dbReference type="InterPro" id="IPR025799">
    <property type="entry name" value="Arg_MeTrfase"/>
</dbReference>
<feature type="compositionally biased region" description="Basic and acidic residues" evidence="13">
    <location>
        <begin position="19"/>
        <end position="28"/>
    </location>
</feature>
<evidence type="ECO:0000313" key="16">
    <source>
        <dbReference type="Ensembl" id="ENSGMOP00000004857.2"/>
    </source>
</evidence>
<evidence type="ECO:0000256" key="2">
    <source>
        <dbReference type="ARBA" id="ARBA00004642"/>
    </source>
</evidence>
<dbReference type="Gene3D" id="3.40.50.150">
    <property type="entry name" value="Vaccinia Virus protein VP39"/>
    <property type="match status" value="1"/>
</dbReference>
<keyword evidence="6 12" id="KW-0808">Transferase</keyword>
<comment type="subcellular location">
    <subcellularLocation>
        <location evidence="1">Cytoplasm</location>
        <location evidence="1">Cytosol</location>
    </subcellularLocation>
    <subcellularLocation>
        <location evidence="2">Nucleus</location>
        <location evidence="2">Nucleoplasm</location>
    </subcellularLocation>
</comment>
<evidence type="ECO:0000256" key="7">
    <source>
        <dbReference type="ARBA" id="ARBA00022691"/>
    </source>
</evidence>
<dbReference type="GO" id="GO:0005829">
    <property type="term" value="C:cytosol"/>
    <property type="evidence" value="ECO:0007669"/>
    <property type="project" value="UniProtKB-SubCell"/>
</dbReference>
<dbReference type="GeneTree" id="ENSGT00940000154700"/>
<dbReference type="GO" id="GO:0042054">
    <property type="term" value="F:histone methyltransferase activity"/>
    <property type="evidence" value="ECO:0007669"/>
    <property type="project" value="TreeGrafter"/>
</dbReference>
<dbReference type="AlphaFoldDB" id="A0A8C4Z0T0"/>
<proteinExistence type="predicted"/>
<evidence type="ECO:0000256" key="13">
    <source>
        <dbReference type="SAM" id="MobiDB-lite"/>
    </source>
</evidence>
<dbReference type="Pfam" id="PF13649">
    <property type="entry name" value="Methyltransf_25"/>
    <property type="match status" value="1"/>
</dbReference>
<dbReference type="Gene3D" id="2.70.160.11">
    <property type="entry name" value="Hnrnp arginine n-methyltransferase1"/>
    <property type="match status" value="1"/>
</dbReference>
<evidence type="ECO:0000256" key="4">
    <source>
        <dbReference type="ARBA" id="ARBA00022490"/>
    </source>
</evidence>
<evidence type="ECO:0000256" key="11">
    <source>
        <dbReference type="ARBA" id="ARBA00049303"/>
    </source>
</evidence>
<dbReference type="InterPro" id="IPR029063">
    <property type="entry name" value="SAM-dependent_MTases_sf"/>
</dbReference>